<proteinExistence type="predicted"/>
<evidence type="ECO:0000259" key="1">
    <source>
        <dbReference type="Pfam" id="PF08719"/>
    </source>
</evidence>
<dbReference type="AlphaFoldDB" id="A0A433QD61"/>
<dbReference type="SUPFAM" id="SSF143990">
    <property type="entry name" value="YbiA-like"/>
    <property type="match status" value="1"/>
</dbReference>
<accession>A0A433QD61</accession>
<protein>
    <recommendedName>
        <fullName evidence="1">NADAR domain-containing protein</fullName>
    </recommendedName>
</protein>
<name>A0A433QD61_9FUNG</name>
<evidence type="ECO:0000313" key="2">
    <source>
        <dbReference type="EMBL" id="RUS27697.1"/>
    </source>
</evidence>
<dbReference type="InterPro" id="IPR037238">
    <property type="entry name" value="YbiA-like_sf"/>
</dbReference>
<dbReference type="Proteomes" id="UP000274822">
    <property type="component" value="Unassembled WGS sequence"/>
</dbReference>
<sequence>MSSVDTIEFYGANKPYGFFSNFYNAPIYIEGVRYDTTEHYFQAMKFPQEPDYQRAIATADGPGKAAKLGRSRAHKLRSDWEEIKDEVMTTAVRAKFTSHEDLRKQMLQTGNAKLVEASPTDAYWGVGADNNGKNMLGIVLMRVRDELAAAQQD</sequence>
<dbReference type="EMBL" id="RBNJ01007948">
    <property type="protein sequence ID" value="RUS27697.1"/>
    <property type="molecule type" value="Genomic_DNA"/>
</dbReference>
<dbReference type="InterPro" id="IPR012816">
    <property type="entry name" value="NADAR"/>
</dbReference>
<dbReference type="Gene3D" id="1.10.357.40">
    <property type="entry name" value="YbiA-like"/>
    <property type="match status" value="1"/>
</dbReference>
<feature type="domain" description="NADAR" evidence="1">
    <location>
        <begin position="9"/>
        <end position="147"/>
    </location>
</feature>
<keyword evidence="3" id="KW-1185">Reference proteome</keyword>
<evidence type="ECO:0000313" key="3">
    <source>
        <dbReference type="Proteomes" id="UP000274822"/>
    </source>
</evidence>
<comment type="caution">
    <text evidence="2">The sequence shown here is derived from an EMBL/GenBank/DDBJ whole genome shotgun (WGS) entry which is preliminary data.</text>
</comment>
<dbReference type="Pfam" id="PF08719">
    <property type="entry name" value="NADAR"/>
    <property type="match status" value="1"/>
</dbReference>
<organism evidence="2 3">
    <name type="scientific">Jimgerdemannia flammicorona</name>
    <dbReference type="NCBI Taxonomy" id="994334"/>
    <lineage>
        <taxon>Eukaryota</taxon>
        <taxon>Fungi</taxon>
        <taxon>Fungi incertae sedis</taxon>
        <taxon>Mucoromycota</taxon>
        <taxon>Mucoromycotina</taxon>
        <taxon>Endogonomycetes</taxon>
        <taxon>Endogonales</taxon>
        <taxon>Endogonaceae</taxon>
        <taxon>Jimgerdemannia</taxon>
    </lineage>
</organism>
<dbReference type="CDD" id="cd15457">
    <property type="entry name" value="NADAR"/>
    <property type="match status" value="1"/>
</dbReference>
<gene>
    <name evidence="2" type="ORF">BC938DRAFT_482866</name>
</gene>
<dbReference type="NCBIfam" id="TIGR02464">
    <property type="entry name" value="ribofla_fusion"/>
    <property type="match status" value="1"/>
</dbReference>
<reference evidence="2 3" key="1">
    <citation type="journal article" date="2018" name="New Phytol.">
        <title>Phylogenomics of Endogonaceae and evolution of mycorrhizas within Mucoromycota.</title>
        <authorList>
            <person name="Chang Y."/>
            <person name="Desiro A."/>
            <person name="Na H."/>
            <person name="Sandor L."/>
            <person name="Lipzen A."/>
            <person name="Clum A."/>
            <person name="Barry K."/>
            <person name="Grigoriev I.V."/>
            <person name="Martin F.M."/>
            <person name="Stajich J.E."/>
            <person name="Smith M.E."/>
            <person name="Bonito G."/>
            <person name="Spatafora J.W."/>
        </authorList>
    </citation>
    <scope>NUCLEOTIDE SEQUENCE [LARGE SCALE GENOMIC DNA]</scope>
    <source>
        <strain evidence="2 3">AD002</strain>
    </source>
</reference>